<reference evidence="1" key="2">
    <citation type="submission" date="2019-06" db="EMBL/GenBank/DDBJ databases">
        <title>Genomics analysis of Aphanomyces spp. identifies a new class of oomycete effector associated with host adaptation.</title>
        <authorList>
            <person name="Gaulin E."/>
        </authorList>
    </citation>
    <scope>NUCLEOTIDE SEQUENCE</scope>
    <source>
        <strain evidence="1">CBS 578.67</strain>
    </source>
</reference>
<dbReference type="Gene3D" id="3.40.50.720">
    <property type="entry name" value="NAD(P)-binding Rossmann-like Domain"/>
    <property type="match status" value="1"/>
</dbReference>
<dbReference type="Proteomes" id="UP000332933">
    <property type="component" value="Unassembled WGS sequence"/>
</dbReference>
<reference evidence="2 3" key="1">
    <citation type="submission" date="2019-03" db="EMBL/GenBank/DDBJ databases">
        <authorList>
            <person name="Gaulin E."/>
            <person name="Dumas B."/>
        </authorList>
    </citation>
    <scope>NUCLEOTIDE SEQUENCE [LARGE SCALE GENOMIC DNA]</scope>
    <source>
        <strain evidence="2">CBS 568.67</strain>
    </source>
</reference>
<dbReference type="InterPro" id="IPR036291">
    <property type="entry name" value="NAD(P)-bd_dom_sf"/>
</dbReference>
<dbReference type="PANTHER" id="PTHR43431">
    <property type="entry name" value="OXIDOREDUCTASE, SHORT CHAIN DEHYDROGENASE/REDUCTASE FAMILY (AFU_ORTHOLOGUE AFUA_5G14000)"/>
    <property type="match status" value="1"/>
</dbReference>
<dbReference type="EMBL" id="CAADRA010005560">
    <property type="protein sequence ID" value="VFT91206.1"/>
    <property type="molecule type" value="Genomic_DNA"/>
</dbReference>
<protein>
    <submittedName>
        <fullName evidence="2">Aste57867_14383 protein</fullName>
    </submittedName>
</protein>
<name>A0A485L0U6_9STRA</name>
<dbReference type="PANTHER" id="PTHR43431:SF7">
    <property type="entry name" value="OXIDOREDUCTASE, SHORT CHAIN DEHYDROGENASE_REDUCTASE FAMILY (AFU_ORTHOLOGUE AFUA_5G14000)"/>
    <property type="match status" value="1"/>
</dbReference>
<sequence length="241" mass="25730">MTSATRTAIIAGVGPGIGAATARAFANAGYHVALLARNEDYLSGLKADIERSGAKASAFPVDLTKSDTIHAAMTSLIATLPPIHVLVCNAGAAFRPGSILNLDPKALEQSLNVQVLGPLHLTQLVLPEMLLHGEGSIIYTGATASLRAGANFASLAVPKFALRALAQSVAREFNPKNIHVSHVIIDAVVESDQGRQWKRDAPDDALIKPDAIAAEFLHLTRQQKSAWTFELELRPFLEQWS</sequence>
<dbReference type="AlphaFoldDB" id="A0A485L0U6"/>
<gene>
    <name evidence="2" type="primary">Aste57867_14383</name>
    <name evidence="1" type="ORF">As57867_014329</name>
    <name evidence="2" type="ORF">ASTE57867_14383</name>
</gene>
<dbReference type="InterPro" id="IPR002347">
    <property type="entry name" value="SDR_fam"/>
</dbReference>
<dbReference type="Pfam" id="PF00106">
    <property type="entry name" value="adh_short"/>
    <property type="match status" value="1"/>
</dbReference>
<dbReference type="PRINTS" id="PR00081">
    <property type="entry name" value="GDHRDH"/>
</dbReference>
<evidence type="ECO:0000313" key="2">
    <source>
        <dbReference type="EMBL" id="VFT91206.1"/>
    </source>
</evidence>
<dbReference type="OrthoDB" id="5399006at2759"/>
<keyword evidence="3" id="KW-1185">Reference proteome</keyword>
<evidence type="ECO:0000313" key="1">
    <source>
        <dbReference type="EMBL" id="KAF0694785.1"/>
    </source>
</evidence>
<dbReference type="SUPFAM" id="SSF51735">
    <property type="entry name" value="NAD(P)-binding Rossmann-fold domains"/>
    <property type="match status" value="1"/>
</dbReference>
<dbReference type="EMBL" id="VJMH01005539">
    <property type="protein sequence ID" value="KAF0694785.1"/>
    <property type="molecule type" value="Genomic_DNA"/>
</dbReference>
<accession>A0A485L0U6</accession>
<proteinExistence type="predicted"/>
<organism evidence="2 3">
    <name type="scientific">Aphanomyces stellatus</name>
    <dbReference type="NCBI Taxonomy" id="120398"/>
    <lineage>
        <taxon>Eukaryota</taxon>
        <taxon>Sar</taxon>
        <taxon>Stramenopiles</taxon>
        <taxon>Oomycota</taxon>
        <taxon>Saprolegniomycetes</taxon>
        <taxon>Saprolegniales</taxon>
        <taxon>Verrucalvaceae</taxon>
        <taxon>Aphanomyces</taxon>
    </lineage>
</organism>
<evidence type="ECO:0000313" key="3">
    <source>
        <dbReference type="Proteomes" id="UP000332933"/>
    </source>
</evidence>